<evidence type="ECO:0000313" key="3">
    <source>
        <dbReference type="EMBL" id="MFD2864910.1"/>
    </source>
</evidence>
<keyword evidence="3" id="KW-0560">Oxidoreductase</keyword>
<protein>
    <submittedName>
        <fullName evidence="3">Alpha-ketoglutarate-dependent dioxygenase AlkB</fullName>
    </submittedName>
</protein>
<keyword evidence="4" id="KW-1185">Reference proteome</keyword>
<keyword evidence="1" id="KW-0010">Activator</keyword>
<accession>A0ABW5XMD7</accession>
<dbReference type="PANTHER" id="PTHR31212">
    <property type="entry name" value="ALPHA-KETOGLUTARATE-DEPENDENT DIOXYGENASE ALKB HOMOLOG 3"/>
    <property type="match status" value="1"/>
</dbReference>
<dbReference type="InterPro" id="IPR004026">
    <property type="entry name" value="Ada_DNA_repair_Zn-bd"/>
</dbReference>
<dbReference type="PROSITE" id="PS51471">
    <property type="entry name" value="FE2OG_OXY"/>
    <property type="match status" value="1"/>
</dbReference>
<gene>
    <name evidence="3" type="ORF">ACFSYC_09440</name>
</gene>
<dbReference type="PANTHER" id="PTHR31212:SF4">
    <property type="entry name" value="ALPHA-KETOGLUTARATE-DEPENDENT DIOXYGENASE ALKB HOMOLOG 3"/>
    <property type="match status" value="1"/>
</dbReference>
<dbReference type="InterPro" id="IPR027450">
    <property type="entry name" value="AlkB-like"/>
</dbReference>
<dbReference type="EMBL" id="JBHUON010000009">
    <property type="protein sequence ID" value="MFD2864910.1"/>
    <property type="molecule type" value="Genomic_DNA"/>
</dbReference>
<dbReference type="Pfam" id="PF13532">
    <property type="entry name" value="2OG-FeII_Oxy_2"/>
    <property type="match status" value="1"/>
</dbReference>
<comment type="caution">
    <text evidence="3">The sequence shown here is derived from an EMBL/GenBank/DDBJ whole genome shotgun (WGS) entry which is preliminary data.</text>
</comment>
<name>A0ABW5XMD7_9SPHI</name>
<organism evidence="3 4">
    <name type="scientific">Mucilaginibacter antarcticus</name>
    <dbReference type="NCBI Taxonomy" id="1855725"/>
    <lineage>
        <taxon>Bacteria</taxon>
        <taxon>Pseudomonadati</taxon>
        <taxon>Bacteroidota</taxon>
        <taxon>Sphingobacteriia</taxon>
        <taxon>Sphingobacteriales</taxon>
        <taxon>Sphingobacteriaceae</taxon>
        <taxon>Mucilaginibacter</taxon>
    </lineage>
</organism>
<sequence>MINHTDLGDKPFTHFRALQALIIKGDISLAGYRKNKIYGTLTCKAGKRINPENRIFFKDEDEAINAGYRPCGQCLPGKYKEWKAENLVKPQPSPTKKEQFNWQNMALFTTNSKDNILPYDGITNYYGQVVDTARADRYRDILLDTIQWKNDEAVIFGRHIITKRKVAWYGDEGYSYTYSNTTKHALGWTKELLELKALVEQLTGQQYNSCLLNLYHTGDEGMAWHSDDEKALGKDTSIASLSFGAERKFALKHRVSKHPVALMLAHGSLLVMKGTTQTHWLHSLPKSKKVTAPRVNLTFRTMV</sequence>
<proteinExistence type="predicted"/>
<feature type="domain" description="Fe2OG dioxygenase" evidence="2">
    <location>
        <begin position="206"/>
        <end position="303"/>
    </location>
</feature>
<dbReference type="InterPro" id="IPR035451">
    <property type="entry name" value="Ada-like_dom_sf"/>
</dbReference>
<dbReference type="Gene3D" id="3.40.10.10">
    <property type="entry name" value="DNA Methylphosphotriester Repair Domain"/>
    <property type="match status" value="1"/>
</dbReference>
<dbReference type="Pfam" id="PF02805">
    <property type="entry name" value="Ada_Zn_binding"/>
    <property type="match status" value="1"/>
</dbReference>
<dbReference type="Gene3D" id="2.60.120.590">
    <property type="entry name" value="Alpha-ketoglutarate-dependent dioxygenase AlkB-like"/>
    <property type="match status" value="1"/>
</dbReference>
<evidence type="ECO:0000313" key="4">
    <source>
        <dbReference type="Proteomes" id="UP001597601"/>
    </source>
</evidence>
<dbReference type="SUPFAM" id="SSF57884">
    <property type="entry name" value="Ada DNA repair protein, N-terminal domain (N-Ada 10)"/>
    <property type="match status" value="1"/>
</dbReference>
<dbReference type="RefSeq" id="WP_377126254.1">
    <property type="nucleotide sequence ID" value="NZ_JBHUON010000009.1"/>
</dbReference>
<dbReference type="SUPFAM" id="SSF51197">
    <property type="entry name" value="Clavaminate synthase-like"/>
    <property type="match status" value="1"/>
</dbReference>
<dbReference type="InterPro" id="IPR037151">
    <property type="entry name" value="AlkB-like_sf"/>
</dbReference>
<dbReference type="InterPro" id="IPR032854">
    <property type="entry name" value="ALKBH3"/>
</dbReference>
<keyword evidence="3" id="KW-0223">Dioxygenase</keyword>
<reference evidence="4" key="1">
    <citation type="journal article" date="2019" name="Int. J. Syst. Evol. Microbiol.">
        <title>The Global Catalogue of Microorganisms (GCM) 10K type strain sequencing project: providing services to taxonomists for standard genome sequencing and annotation.</title>
        <authorList>
            <consortium name="The Broad Institute Genomics Platform"/>
            <consortium name="The Broad Institute Genome Sequencing Center for Infectious Disease"/>
            <person name="Wu L."/>
            <person name="Ma J."/>
        </authorList>
    </citation>
    <scope>NUCLEOTIDE SEQUENCE [LARGE SCALE GENOMIC DNA]</scope>
    <source>
        <strain evidence="4">KCTC 52232</strain>
    </source>
</reference>
<dbReference type="GO" id="GO:0051213">
    <property type="term" value="F:dioxygenase activity"/>
    <property type="evidence" value="ECO:0007669"/>
    <property type="project" value="UniProtKB-KW"/>
</dbReference>
<dbReference type="Proteomes" id="UP001597601">
    <property type="component" value="Unassembled WGS sequence"/>
</dbReference>
<evidence type="ECO:0000259" key="2">
    <source>
        <dbReference type="PROSITE" id="PS51471"/>
    </source>
</evidence>
<evidence type="ECO:0000256" key="1">
    <source>
        <dbReference type="ARBA" id="ARBA00023159"/>
    </source>
</evidence>
<dbReference type="InterPro" id="IPR005123">
    <property type="entry name" value="Oxoglu/Fe-dep_dioxygenase_dom"/>
</dbReference>